<evidence type="ECO:0000259" key="8">
    <source>
        <dbReference type="Pfam" id="PF19292"/>
    </source>
</evidence>
<keyword evidence="10" id="KW-1185">Reference proteome</keyword>
<dbReference type="InterPro" id="IPR011613">
    <property type="entry name" value="GH15-like"/>
</dbReference>
<name>A0ABN7RY60_OIKDI</name>
<comment type="pathway">
    <text evidence="1 6">Glycan biosynthesis; glycogen metabolism.</text>
</comment>
<dbReference type="EMBL" id="OU015568">
    <property type="protein sequence ID" value="CAG5086635.1"/>
    <property type="molecule type" value="Genomic_DNA"/>
</dbReference>
<proteinExistence type="inferred from homology"/>
<sequence>MKSNSKESTLQNYYKTVSELLFSSISPCSGLVGDGKVAFIRDSIYSAAAIWTLSIAYKSVSSDNGIQFELEQKAIKIMRGVLTSFMYQSERIEDYKRDPCPAHAIRAYFDWTTGQECAIPAEVRSYNSQHHLQLHAVALFLNYLAQMIKAKLKIIFTKSEISLVQNLVYYIERSYRTPDFGIWGRGSRHNNGTSELSASSVGAVKSALFAIDGVNLLGPECASWSSIYVDRDAFSRNRRTLEEILPKESKSKSTDSALISTLSYPFFSIAYSSSIYQETMQKVRSELERPNGYIRFSKDGFGTCVEDKTRGHYEPNELRNFDKIECQWPVFDAQMLIASHFTGNQEDMEYFRSRFRNHLNSSSIFFPTFYFFDESSIDAARGGKNGIKMHPKLLANHQWVQSVAIIALLLDDGFVRASDIDPLRTYDRVRDEFSQNPDNEIRVSLISENSKLRTMLSTFAVESETPQQLEPIVVWPTQELQKAFALIGEDRAMGLSGRPKRPIGVLGSSCVYRIMGRTIVTYPLVFDVSDFYISSDTDTLIENVWYSLDFLRQHHEDKDPIFLFVLREELFKERALGAILDVLACFRRGNWRGIRIRLGRLNSFVVNSRHRPLSLVHNLQEKNSLILGSEGIFRNNENRGKLFRATSAASLYSQSSNHDKNFDVVDEEVNAFESMEAIHDLKEFYSETDSLHTKNLILMKLSKLYGNDFTMNDNVTVREKLNGILRIYTKRKDWCNVRLIAAYCEKIVDSLAPSVTTILCHQKHLSLGVFGEDDVIISSPLPPSEIQKILFSNVFPHSPQEAVLQQEIVLNLGMRILVSKPHLLDGILFLRVGWIVKAMKLQLEFTGHSESDIFSLSPSEAMKLLEEVLAPMNTTNSLHIRRLDGALQRAPVCFFERFWILLLRSPQIQLGNDLIDSKTITNQLDPSDTAYNLLVEKHLQNARKPEKRSIMIETCMLMATLLERNPELEFTSTCNIDQIITRAQEDFARDCPTEDFYAARPEDTLKYLSHSITVLLVSDGEISLANTAGCRVQ</sequence>
<evidence type="ECO:0000256" key="5">
    <source>
        <dbReference type="ARBA" id="ARBA00023277"/>
    </source>
</evidence>
<keyword evidence="6" id="KW-0636">Prenylation</keyword>
<dbReference type="InterPro" id="IPR008734">
    <property type="entry name" value="PHK_A/B_su"/>
</dbReference>
<evidence type="ECO:0000256" key="2">
    <source>
        <dbReference type="ARBA" id="ARBA00007128"/>
    </source>
</evidence>
<evidence type="ECO:0000256" key="6">
    <source>
        <dbReference type="RuleBase" id="RU364123"/>
    </source>
</evidence>
<dbReference type="Pfam" id="PF19292">
    <property type="entry name" value="KPBB_C"/>
    <property type="match status" value="1"/>
</dbReference>
<accession>A0ABN7RY60</accession>
<evidence type="ECO:0000256" key="3">
    <source>
        <dbReference type="ARBA" id="ARBA00022600"/>
    </source>
</evidence>
<comment type="function">
    <text evidence="6">Phosphorylase b kinase catalyzes the phosphorylation of serine in certain substrates, including troponin I.</text>
</comment>
<comment type="subcellular location">
    <subcellularLocation>
        <location evidence="6">Cell membrane</location>
        <topology evidence="6">Lipid-anchor</topology>
        <orientation evidence="6">Cytoplasmic side</orientation>
    </subcellularLocation>
</comment>
<dbReference type="InterPro" id="IPR008928">
    <property type="entry name" value="6-hairpin_glycosidase_sf"/>
</dbReference>
<dbReference type="SUPFAM" id="SSF48208">
    <property type="entry name" value="Six-hairpin glycosidases"/>
    <property type="match status" value="1"/>
</dbReference>
<feature type="domain" description="Phosphorylase b kinase regulatory subunit alpha/beta C-terminal" evidence="8">
    <location>
        <begin position="873"/>
        <end position="983"/>
    </location>
</feature>
<evidence type="ECO:0000256" key="1">
    <source>
        <dbReference type="ARBA" id="ARBA00005131"/>
    </source>
</evidence>
<evidence type="ECO:0000259" key="7">
    <source>
        <dbReference type="Pfam" id="PF00723"/>
    </source>
</evidence>
<keyword evidence="3 6" id="KW-0321">Glycogen metabolism</keyword>
<dbReference type="PANTHER" id="PTHR10749:SF8">
    <property type="entry name" value="PHOSPHORYLASE B KINASE REGULATORY SUBUNIT BETA"/>
    <property type="match status" value="1"/>
</dbReference>
<dbReference type="Proteomes" id="UP001158576">
    <property type="component" value="Chromosome PAR"/>
</dbReference>
<comment type="similarity">
    <text evidence="2 6">Belongs to the phosphorylase b kinase regulatory chain family.</text>
</comment>
<dbReference type="PANTHER" id="PTHR10749">
    <property type="entry name" value="PHOSPHORYLASE B KINASE REGULATORY SUBUNIT"/>
    <property type="match status" value="1"/>
</dbReference>
<organism evidence="9 10">
    <name type="scientific">Oikopleura dioica</name>
    <name type="common">Tunicate</name>
    <dbReference type="NCBI Taxonomy" id="34765"/>
    <lineage>
        <taxon>Eukaryota</taxon>
        <taxon>Metazoa</taxon>
        <taxon>Chordata</taxon>
        <taxon>Tunicata</taxon>
        <taxon>Appendicularia</taxon>
        <taxon>Copelata</taxon>
        <taxon>Oikopleuridae</taxon>
        <taxon>Oikopleura</taxon>
    </lineage>
</organism>
<dbReference type="InterPro" id="IPR045583">
    <property type="entry name" value="KPBA/B_C"/>
</dbReference>
<gene>
    <name evidence="9" type="ORF">OKIOD_LOCUS2851</name>
</gene>
<feature type="domain" description="GH15-like" evidence="7">
    <location>
        <begin position="34"/>
        <end position="833"/>
    </location>
</feature>
<evidence type="ECO:0000313" key="10">
    <source>
        <dbReference type="Proteomes" id="UP001158576"/>
    </source>
</evidence>
<keyword evidence="6" id="KW-0472">Membrane</keyword>
<dbReference type="Pfam" id="PF00723">
    <property type="entry name" value="Glyco_hydro_15"/>
    <property type="match status" value="1"/>
</dbReference>
<evidence type="ECO:0000313" key="9">
    <source>
        <dbReference type="EMBL" id="CAG5086635.1"/>
    </source>
</evidence>
<reference evidence="9 10" key="1">
    <citation type="submission" date="2021-04" db="EMBL/GenBank/DDBJ databases">
        <authorList>
            <person name="Bliznina A."/>
        </authorList>
    </citation>
    <scope>NUCLEOTIDE SEQUENCE [LARGE SCALE GENOMIC DNA]</scope>
</reference>
<keyword evidence="4 6" id="KW-0112">Calmodulin-binding</keyword>
<protein>
    <recommendedName>
        <fullName evidence="6">Phosphorylase b kinase regulatory subunit</fullName>
    </recommendedName>
</protein>
<keyword evidence="6" id="KW-1003">Cell membrane</keyword>
<keyword evidence="5 6" id="KW-0119">Carbohydrate metabolism</keyword>
<evidence type="ECO:0000256" key="4">
    <source>
        <dbReference type="ARBA" id="ARBA00022860"/>
    </source>
</evidence>
<keyword evidence="6" id="KW-0449">Lipoprotein</keyword>